<evidence type="ECO:0000256" key="3">
    <source>
        <dbReference type="ARBA" id="ARBA00022475"/>
    </source>
</evidence>
<evidence type="ECO:0000256" key="6">
    <source>
        <dbReference type="ARBA" id="ARBA00022737"/>
    </source>
</evidence>
<reference evidence="16" key="2">
    <citation type="journal article" date="2007" name="PLoS Biol.">
        <title>Survey sequencing and comparative analysis of the elephant shark (Callorhinchus milii) genome.</title>
        <authorList>
            <person name="Venkatesh B."/>
            <person name="Kirkness E.F."/>
            <person name="Loh Y.H."/>
            <person name="Halpern A.L."/>
            <person name="Lee A.P."/>
            <person name="Johnson J."/>
            <person name="Dandona N."/>
            <person name="Viswanathan L.D."/>
            <person name="Tay A."/>
            <person name="Venter J.C."/>
            <person name="Strausberg R.L."/>
            <person name="Brenner S."/>
        </authorList>
    </citation>
    <scope>NUCLEOTIDE SEQUENCE [LARGE SCALE GENOMIC DNA]</scope>
</reference>
<evidence type="ECO:0000256" key="10">
    <source>
        <dbReference type="ARBA" id="ARBA00022989"/>
    </source>
</evidence>
<dbReference type="GO" id="GO:0005886">
    <property type="term" value="C:plasma membrane"/>
    <property type="evidence" value="ECO:0007669"/>
    <property type="project" value="UniProtKB-SubCell"/>
</dbReference>
<keyword evidence="7 13" id="KW-0106">Calcium</keyword>
<dbReference type="FunFam" id="2.60.40.60:FF:000068">
    <property type="entry name" value="Desmoglein 1"/>
    <property type="match status" value="1"/>
</dbReference>
<evidence type="ECO:0000256" key="5">
    <source>
        <dbReference type="ARBA" id="ARBA00022723"/>
    </source>
</evidence>
<name>A0A4W3GBH0_CALMI</name>
<dbReference type="PROSITE" id="PS50268">
    <property type="entry name" value="CADHERIN_2"/>
    <property type="match status" value="2"/>
</dbReference>
<evidence type="ECO:0000256" key="9">
    <source>
        <dbReference type="ARBA" id="ARBA00022949"/>
    </source>
</evidence>
<dbReference type="Pfam" id="PF00028">
    <property type="entry name" value="Cadherin"/>
    <property type="match status" value="1"/>
</dbReference>
<dbReference type="PRINTS" id="PR00205">
    <property type="entry name" value="CADHERIN"/>
</dbReference>
<sequence>MHYLTPHAAETLVHAFVTSRLDYGNSLLAGLPATSLHTLQVIQNSAARVLSRTRHRDHITPTLARLHWLPIPQRIEFKILILTYKAIHGPGATEDPFGLFLLDPETGKINITGIVDREKTPVFEMIAQAYDRNNNPLENRLPIRIKILDINDNPPVFTQEVFHGSIEEWSPLNTLVMTLNATDPDEGENALVAYRIISQGGSQMFSAQTRGTIVTSSLNLDREVSGHTSKLVEGRDMDGKAGGLQSTAKAEIKILDVNDNVPTLDKYEYDVSVDENSKGKELLRIKVHDQDEEFTDNWLGDFEIVEGNENGNFRFEMDEKTNEGILILDKVRGLSSYLCQIVLWL</sequence>
<evidence type="ECO:0000259" key="14">
    <source>
        <dbReference type="PROSITE" id="PS50268"/>
    </source>
</evidence>
<evidence type="ECO:0000256" key="12">
    <source>
        <dbReference type="ARBA" id="ARBA00023180"/>
    </source>
</evidence>
<evidence type="ECO:0000256" key="13">
    <source>
        <dbReference type="PROSITE-ProRule" id="PRU00043"/>
    </source>
</evidence>
<dbReference type="GO" id="GO:0030057">
    <property type="term" value="C:desmosome"/>
    <property type="evidence" value="ECO:0007669"/>
    <property type="project" value="UniProtKB-SubCell"/>
</dbReference>
<keyword evidence="6" id="KW-0677">Repeat</keyword>
<dbReference type="GeneTree" id="ENSGT01030000234624"/>
<feature type="domain" description="Cadherin" evidence="14">
    <location>
        <begin position="158"/>
        <end position="264"/>
    </location>
</feature>
<evidence type="ECO:0000256" key="7">
    <source>
        <dbReference type="ARBA" id="ARBA00022837"/>
    </source>
</evidence>
<dbReference type="PANTHER" id="PTHR24025:SF1">
    <property type="entry name" value="DESMOGLEIN-2"/>
    <property type="match status" value="1"/>
</dbReference>
<organism evidence="15 16">
    <name type="scientific">Callorhinchus milii</name>
    <name type="common">Ghost shark</name>
    <dbReference type="NCBI Taxonomy" id="7868"/>
    <lineage>
        <taxon>Eukaryota</taxon>
        <taxon>Metazoa</taxon>
        <taxon>Chordata</taxon>
        <taxon>Craniata</taxon>
        <taxon>Vertebrata</taxon>
        <taxon>Chondrichthyes</taxon>
        <taxon>Holocephali</taxon>
        <taxon>Chimaeriformes</taxon>
        <taxon>Callorhinchidae</taxon>
        <taxon>Callorhinchus</taxon>
    </lineage>
</organism>
<evidence type="ECO:0000256" key="2">
    <source>
        <dbReference type="ARBA" id="ARBA00004568"/>
    </source>
</evidence>
<evidence type="ECO:0000256" key="1">
    <source>
        <dbReference type="ARBA" id="ARBA00004236"/>
    </source>
</evidence>
<dbReference type="GO" id="GO:0007156">
    <property type="term" value="P:homophilic cell adhesion via plasma membrane adhesion molecules"/>
    <property type="evidence" value="ECO:0007669"/>
    <property type="project" value="InterPro"/>
</dbReference>
<dbReference type="CDD" id="cd11304">
    <property type="entry name" value="Cadherin_repeat"/>
    <property type="match status" value="2"/>
</dbReference>
<keyword evidence="3" id="KW-1003">Cell membrane</keyword>
<evidence type="ECO:0000256" key="11">
    <source>
        <dbReference type="ARBA" id="ARBA00023136"/>
    </source>
</evidence>
<keyword evidence="8" id="KW-0130">Cell adhesion</keyword>
<dbReference type="SMART" id="SM00112">
    <property type="entry name" value="CA"/>
    <property type="match status" value="2"/>
</dbReference>
<proteinExistence type="predicted"/>
<evidence type="ECO:0000313" key="15">
    <source>
        <dbReference type="Ensembl" id="ENSCMIP00000000538.1"/>
    </source>
</evidence>
<protein>
    <recommendedName>
        <fullName evidence="14">Cadherin domain-containing protein</fullName>
    </recommendedName>
</protein>
<dbReference type="OMA" id="FWIQNEN"/>
<keyword evidence="9" id="KW-0965">Cell junction</keyword>
<dbReference type="InterPro" id="IPR050971">
    <property type="entry name" value="Cadherin-domain_protein"/>
</dbReference>
<evidence type="ECO:0000256" key="4">
    <source>
        <dbReference type="ARBA" id="ARBA00022692"/>
    </source>
</evidence>
<keyword evidence="10" id="KW-1133">Transmembrane helix</keyword>
<dbReference type="PANTHER" id="PTHR24025">
    <property type="entry name" value="DESMOGLEIN FAMILY MEMBER"/>
    <property type="match status" value="1"/>
</dbReference>
<dbReference type="Ensembl" id="ENSCMIT00000000583.1">
    <property type="protein sequence ID" value="ENSCMIP00000000538.1"/>
    <property type="gene ID" value="ENSCMIG00000000382.1"/>
</dbReference>
<reference evidence="15" key="4">
    <citation type="submission" date="2025-08" db="UniProtKB">
        <authorList>
            <consortium name="Ensembl"/>
        </authorList>
    </citation>
    <scope>IDENTIFICATION</scope>
</reference>
<dbReference type="STRING" id="7868.ENSCMIP00000000538"/>
<dbReference type="InterPro" id="IPR015919">
    <property type="entry name" value="Cadherin-like_sf"/>
</dbReference>
<reference evidence="16" key="1">
    <citation type="journal article" date="2006" name="Science">
        <title>Ancient noncoding elements conserved in the human genome.</title>
        <authorList>
            <person name="Venkatesh B."/>
            <person name="Kirkness E.F."/>
            <person name="Loh Y.H."/>
            <person name="Halpern A.L."/>
            <person name="Lee A.P."/>
            <person name="Johnson J."/>
            <person name="Dandona N."/>
            <person name="Viswanathan L.D."/>
            <person name="Tay A."/>
            <person name="Venter J.C."/>
            <person name="Strausberg R.L."/>
            <person name="Brenner S."/>
        </authorList>
    </citation>
    <scope>NUCLEOTIDE SEQUENCE [LARGE SCALE GENOMIC DNA]</scope>
</reference>
<keyword evidence="11" id="KW-0472">Membrane</keyword>
<dbReference type="AlphaFoldDB" id="A0A4W3GBH0"/>
<feature type="domain" description="Cadherin" evidence="14">
    <location>
        <begin position="82"/>
        <end position="157"/>
    </location>
</feature>
<dbReference type="InterPro" id="IPR020894">
    <property type="entry name" value="Cadherin_CS"/>
</dbReference>
<reference evidence="15" key="5">
    <citation type="submission" date="2025-09" db="UniProtKB">
        <authorList>
            <consortium name="Ensembl"/>
        </authorList>
    </citation>
    <scope>IDENTIFICATION</scope>
</reference>
<keyword evidence="12" id="KW-0325">Glycoprotein</keyword>
<keyword evidence="4" id="KW-0812">Transmembrane</keyword>
<evidence type="ECO:0000313" key="16">
    <source>
        <dbReference type="Proteomes" id="UP000314986"/>
    </source>
</evidence>
<comment type="subcellular location">
    <subcellularLocation>
        <location evidence="2">Cell junction</location>
        <location evidence="2">Desmosome</location>
    </subcellularLocation>
    <subcellularLocation>
        <location evidence="1">Cell membrane</location>
    </subcellularLocation>
</comment>
<keyword evidence="16" id="KW-1185">Reference proteome</keyword>
<dbReference type="InParanoid" id="A0A4W3GBH0"/>
<dbReference type="Gene3D" id="2.60.40.60">
    <property type="entry name" value="Cadherins"/>
    <property type="match status" value="3"/>
</dbReference>
<reference evidence="16" key="3">
    <citation type="journal article" date="2014" name="Nature">
        <title>Elephant shark genome provides unique insights into gnathostome evolution.</title>
        <authorList>
            <consortium name="International Elephant Shark Genome Sequencing Consortium"/>
            <person name="Venkatesh B."/>
            <person name="Lee A.P."/>
            <person name="Ravi V."/>
            <person name="Maurya A.K."/>
            <person name="Lian M.M."/>
            <person name="Swann J.B."/>
            <person name="Ohta Y."/>
            <person name="Flajnik M.F."/>
            <person name="Sutoh Y."/>
            <person name="Kasahara M."/>
            <person name="Hoon S."/>
            <person name="Gangu V."/>
            <person name="Roy S.W."/>
            <person name="Irimia M."/>
            <person name="Korzh V."/>
            <person name="Kondrychyn I."/>
            <person name="Lim Z.W."/>
            <person name="Tay B.H."/>
            <person name="Tohari S."/>
            <person name="Kong K.W."/>
            <person name="Ho S."/>
            <person name="Lorente-Galdos B."/>
            <person name="Quilez J."/>
            <person name="Marques-Bonet T."/>
            <person name="Raney B.J."/>
            <person name="Ingham P.W."/>
            <person name="Tay A."/>
            <person name="Hillier L.W."/>
            <person name="Minx P."/>
            <person name="Boehm T."/>
            <person name="Wilson R.K."/>
            <person name="Brenner S."/>
            <person name="Warren W.C."/>
        </authorList>
    </citation>
    <scope>NUCLEOTIDE SEQUENCE [LARGE SCALE GENOMIC DNA]</scope>
</reference>
<dbReference type="GO" id="GO:0005509">
    <property type="term" value="F:calcium ion binding"/>
    <property type="evidence" value="ECO:0007669"/>
    <property type="project" value="UniProtKB-UniRule"/>
</dbReference>
<dbReference type="FunFam" id="2.60.40.60:FF:000019">
    <property type="entry name" value="Cadherin 2"/>
    <property type="match status" value="1"/>
</dbReference>
<dbReference type="FunFam" id="2.60.40.60:FF:000011">
    <property type="entry name" value="Cadherin 1"/>
    <property type="match status" value="1"/>
</dbReference>
<dbReference type="InterPro" id="IPR002126">
    <property type="entry name" value="Cadherin-like_dom"/>
</dbReference>
<keyword evidence="5" id="KW-0479">Metal-binding</keyword>
<dbReference type="SUPFAM" id="SSF49313">
    <property type="entry name" value="Cadherin-like"/>
    <property type="match status" value="2"/>
</dbReference>
<accession>A0A4W3GBH0</accession>
<evidence type="ECO:0000256" key="8">
    <source>
        <dbReference type="ARBA" id="ARBA00022889"/>
    </source>
</evidence>
<dbReference type="Proteomes" id="UP000314986">
    <property type="component" value="Unassembled WGS sequence"/>
</dbReference>
<dbReference type="PROSITE" id="PS00232">
    <property type="entry name" value="CADHERIN_1"/>
    <property type="match status" value="2"/>
</dbReference>